<dbReference type="Pfam" id="PF05147">
    <property type="entry name" value="LANC_like"/>
    <property type="match status" value="1"/>
</dbReference>
<organism evidence="2 3">
    <name type="scientific">Ureibacillus aquaedulcis</name>
    <dbReference type="NCBI Taxonomy" id="3058421"/>
    <lineage>
        <taxon>Bacteria</taxon>
        <taxon>Bacillati</taxon>
        <taxon>Bacillota</taxon>
        <taxon>Bacilli</taxon>
        <taxon>Bacillales</taxon>
        <taxon>Caryophanaceae</taxon>
        <taxon>Ureibacillus</taxon>
    </lineage>
</organism>
<dbReference type="SUPFAM" id="SSF158745">
    <property type="entry name" value="LanC-like"/>
    <property type="match status" value="1"/>
</dbReference>
<dbReference type="InterPro" id="IPR007822">
    <property type="entry name" value="LANC-like"/>
</dbReference>
<accession>A0ABT8GVT4</accession>
<dbReference type="Pfam" id="PF13575">
    <property type="entry name" value="DUF4135"/>
    <property type="match status" value="1"/>
</dbReference>
<dbReference type="Proteomes" id="UP001172743">
    <property type="component" value="Unassembled WGS sequence"/>
</dbReference>
<dbReference type="PANTHER" id="PTHR12736">
    <property type="entry name" value="LANC-LIKE PROTEIN"/>
    <property type="match status" value="1"/>
</dbReference>
<dbReference type="PANTHER" id="PTHR12736:SF7">
    <property type="entry name" value="LANC-LIKE PROTEIN 3"/>
    <property type="match status" value="1"/>
</dbReference>
<comment type="caution">
    <text evidence="2">The sequence shown here is derived from an EMBL/GenBank/DDBJ whole genome shotgun (WGS) entry which is preliminary data.</text>
</comment>
<dbReference type="Gene3D" id="1.50.10.10">
    <property type="match status" value="1"/>
</dbReference>
<dbReference type="EMBL" id="JAUHTQ010000024">
    <property type="protein sequence ID" value="MDN4495530.1"/>
    <property type="molecule type" value="Genomic_DNA"/>
</dbReference>
<dbReference type="InterPro" id="IPR017146">
    <property type="entry name" value="Lanti_2_LanM"/>
</dbReference>
<dbReference type="PRINTS" id="PR01950">
    <property type="entry name" value="LANCSUPER"/>
</dbReference>
<proteinExistence type="predicted"/>
<reference evidence="2" key="1">
    <citation type="submission" date="2023-07" db="EMBL/GenBank/DDBJ databases">
        <title>Ureibacillus sp. isolated from freshwater well.</title>
        <authorList>
            <person name="Kirdat K."/>
            <person name="Bhatt A."/>
            <person name="Teware R."/>
            <person name="Bhavsar Y."/>
            <person name="Yadav A."/>
        </authorList>
    </citation>
    <scope>NUCLEOTIDE SEQUENCE</scope>
    <source>
        <strain evidence="2">BA0131</strain>
    </source>
</reference>
<evidence type="ECO:0000259" key="1">
    <source>
        <dbReference type="Pfam" id="PF13575"/>
    </source>
</evidence>
<dbReference type="InterPro" id="IPR012341">
    <property type="entry name" value="6hp_glycosidase-like_sf"/>
</dbReference>
<evidence type="ECO:0000313" key="3">
    <source>
        <dbReference type="Proteomes" id="UP001172743"/>
    </source>
</evidence>
<dbReference type="SMART" id="SM01260">
    <property type="entry name" value="LANC_like"/>
    <property type="match status" value="1"/>
</dbReference>
<dbReference type="RefSeq" id="WP_301139840.1">
    <property type="nucleotide sequence ID" value="NZ_JAUHTQ010000024.1"/>
</dbReference>
<sequence>MNSVKEHISDTDQIQYWSTFFYNKKDYLKESLQIISNQTLSELLEEKKLESYSLKESIRSFIVDKHSSCQLPTNFKSNYPYFNKFTERFLKFAYSKLQSIMKKRLNNHIDSESMELYLLEYLDDYVHRIVQKSLVLELNLARETNVLEGTTSEERFTYFQQDMLGDSEYVLSFLNKYPQIYEYIVKRIDYVLYYVDEILAAVEKDWEELCATFEGINDGKVIRRIILSAGDSHNKGRTVCVLVFNDNSRILYKPRSLKIDVKFKELLEFINKKNKELPDLRVPNVIDKGIYGWTEFIVYEDCKEEEEIKRFYTRLGMQLALLYVFNATDFHYENIIAQNEYPILIDLESLFHQDVSEKEYEESAFGKAEKILDESVMASGMLPNFIYQRNGKHAGIDLSGFNGRGNQEVPIQASKLTGVGTDSMHYEKSKVYLEEGLNLPRLNNELIDIYAYLNNIIAGFKHIYRFIETNKEIFKKFTMTCKDIEVRVILRPTFKYGEHLRSILHPGLLASSVDTNIFLHRLYLLNYTNKKLQLITKKEIEDLLCLDIPIFKTKIGSKHIQCSDGEEIKNYFSKTALENVIKKIEKLNSRDLEEQIQVINMSMLASNASEYAEVRNIDVNLEGKKIEDYDYIKIASEIGDYLIDTAIKSDHSDDVSWISTVLEGNNEVSWMIAPVGLDFYNGNSGIALYLAYLYKFTGNKIYKDFTYRAIKPVIEKFELYKENPNWSLGVYSGVGGGILSVFLISRLFNDEHLFESVKKTIKHYVEMSKHDRIFDIIGGSSGALNMLMHMYQETHDEEFLKSALVCSNHLYNNTVLLEEDQLGWISVQNDGPMTGYSHGNAGILSALSRVNKVVSDERFRDVIKKGLAFERSYYDEKSRNWKTPGKENAVIAWCHGAPGILLSRLKLKENGYIDEMIDTEIEIALDTTLREGFGNNRSYCHGDYGQLEILMYANEILQSEELAEKINLIQQQLITILKEEEWKYGVSRGTDAKGLLVGLSGIGMGLLKQLNRNSTPNIITF</sequence>
<dbReference type="CDD" id="cd04792">
    <property type="entry name" value="LanM-like"/>
    <property type="match status" value="1"/>
</dbReference>
<dbReference type="PIRSF" id="PIRSF037228">
    <property type="entry name" value="Lant_mod_RumM"/>
    <property type="match status" value="1"/>
</dbReference>
<protein>
    <submittedName>
        <fullName evidence="2">Type 2 lanthipeptide synthetase LanM family protein</fullName>
    </submittedName>
</protein>
<dbReference type="NCBIfam" id="TIGR03897">
    <property type="entry name" value="lanti_2_LanM"/>
    <property type="match status" value="1"/>
</dbReference>
<keyword evidence="3" id="KW-1185">Reference proteome</keyword>
<dbReference type="InterPro" id="IPR025410">
    <property type="entry name" value="Lant_dehyd"/>
</dbReference>
<name>A0ABT8GVT4_9BACL</name>
<evidence type="ECO:0000313" key="2">
    <source>
        <dbReference type="EMBL" id="MDN4495530.1"/>
    </source>
</evidence>
<feature type="domain" description="Lantibiotic biosynthesis protein dehydration" evidence="1">
    <location>
        <begin position="177"/>
        <end position="553"/>
    </location>
</feature>
<gene>
    <name evidence="2" type="ORF">QYB95_18465</name>
</gene>